<evidence type="ECO:0000313" key="2">
    <source>
        <dbReference type="EMBL" id="OAN52787.1"/>
    </source>
</evidence>
<gene>
    <name evidence="2" type="ORF">A6A05_10440</name>
</gene>
<evidence type="ECO:0000259" key="1">
    <source>
        <dbReference type="Pfam" id="PF18480"/>
    </source>
</evidence>
<dbReference type="Pfam" id="PF18480">
    <property type="entry name" value="DUF5615"/>
    <property type="match status" value="1"/>
</dbReference>
<organism evidence="2 3">
    <name type="scientific">Magnetospirillum moscoviense</name>
    <dbReference type="NCBI Taxonomy" id="1437059"/>
    <lineage>
        <taxon>Bacteria</taxon>
        <taxon>Pseudomonadati</taxon>
        <taxon>Pseudomonadota</taxon>
        <taxon>Alphaproteobacteria</taxon>
        <taxon>Rhodospirillales</taxon>
        <taxon>Rhodospirillaceae</taxon>
        <taxon>Magnetospirillum</taxon>
    </lineage>
</organism>
<dbReference type="OrthoDB" id="7363756at2"/>
<reference evidence="2 3" key="1">
    <citation type="submission" date="2016-04" db="EMBL/GenBank/DDBJ databases">
        <title>Draft genome sequence of freshwater magnetotactic bacteria Magnetospirillum marisnigri SP-1 and Magnetospirillum moscoviense BB-1.</title>
        <authorList>
            <person name="Koziaeva V."/>
            <person name="Dziuba M.V."/>
            <person name="Ivanov T.M."/>
            <person name="Kuznetsov B."/>
            <person name="Grouzdev D.S."/>
        </authorList>
    </citation>
    <scope>NUCLEOTIDE SEQUENCE [LARGE SCALE GENOMIC DNA]</scope>
    <source>
        <strain evidence="2 3">BB-1</strain>
    </source>
</reference>
<comment type="caution">
    <text evidence="2">The sequence shown here is derived from an EMBL/GenBank/DDBJ whole genome shotgun (WGS) entry which is preliminary data.</text>
</comment>
<dbReference type="Proteomes" id="UP000078543">
    <property type="component" value="Unassembled WGS sequence"/>
</dbReference>
<evidence type="ECO:0000313" key="3">
    <source>
        <dbReference type="Proteomes" id="UP000078543"/>
    </source>
</evidence>
<dbReference type="InterPro" id="IPR041049">
    <property type="entry name" value="DUF5615"/>
</dbReference>
<dbReference type="AlphaFoldDB" id="A0A178MST9"/>
<dbReference type="EMBL" id="LWQU01000128">
    <property type="protein sequence ID" value="OAN52787.1"/>
    <property type="molecule type" value="Genomic_DNA"/>
</dbReference>
<accession>A0A178MST9</accession>
<keyword evidence="3" id="KW-1185">Reference proteome</keyword>
<protein>
    <submittedName>
        <fullName evidence="2">Toxin-antitoxin system, toxin component, PIN family protein</fullName>
    </submittedName>
</protein>
<name>A0A178MST9_9PROT</name>
<sequence>MRDPFLIDECLSPDLVALAHARGHDASHVVFRGLTGSADRDLLPIIRHEGFVFVTNNAKDFLRLYARENIHAGLVIIVPGGIPAEVQVRLFAAVLDEVEPMADLVNRIVEVYSDGSVEIRDWPAQ</sequence>
<proteinExistence type="predicted"/>
<dbReference type="RefSeq" id="WP_068499128.1">
    <property type="nucleotide sequence ID" value="NZ_LWQU01000128.1"/>
</dbReference>
<feature type="domain" description="DUF5615" evidence="1">
    <location>
        <begin position="5"/>
        <end position="99"/>
    </location>
</feature>